<dbReference type="InterPro" id="IPR009024">
    <property type="entry name" value="Me_CoM_Rdtase_Fd-like_fold"/>
</dbReference>
<organism evidence="13 14">
    <name type="scientific">Methanomethylophilus alvi</name>
    <dbReference type="NCBI Taxonomy" id="1291540"/>
    <lineage>
        <taxon>Archaea</taxon>
        <taxon>Methanobacteriati</taxon>
        <taxon>Thermoplasmatota</taxon>
        <taxon>Thermoplasmata</taxon>
        <taxon>Methanomassiliicoccales</taxon>
        <taxon>Methanomethylophilaceae</taxon>
        <taxon>Methanomethylophilus</taxon>
    </lineage>
</organism>
<dbReference type="InterPro" id="IPR016212">
    <property type="entry name" value="Me_CoM_Rdtase_asu"/>
</dbReference>
<evidence type="ECO:0000256" key="3">
    <source>
        <dbReference type="ARBA" id="ARBA00010434"/>
    </source>
</evidence>
<dbReference type="AlphaFoldDB" id="A0A3G3IFH9"/>
<dbReference type="Proteomes" id="UP000273278">
    <property type="component" value="Chromosome"/>
</dbReference>
<sequence>MAGKANEKLFLEACKKKFKEDPTSMETKYYCYGGWKQSKSKVEFQKEAMEIAKKRGFPMMNEDIGVPLGQRSWMPYQLSHTDIFVEPDDLHCINNPAIQQAWDDIRRTVLVGLDSPHQTIERRLGKEVTPETINAYLETVNHTMPGGAVVQEHMAECNPALVYDSYVKVFSGDDELIDELDPRFVIDINKNFPKDQAEKLKKAIGKTVMQAVRVPTMVGRVMDGATVSRHAAMQISMAFISSYKLAAGEAAIADFAYSAKHMSINMGSMMPARRVRGPNEPGGITFGFLDDMVQSDRVYPDDPARAVLETVALGAIIYDQVYLGGYMSGGVGFTQYATAAYTDNILEDYVYHAVDVINDRYGGFCGVAPDDYDKQLKLGDEISSYALEMYERYPAVMETHFGGSQRATVTAASTGIAGAMATGVADNGLNLWYQSMLQHKERTGRLGFYGFDLQDQCGSANSYAYRSDEGLPMEVRGPNYPNYAMNVGHLSGYAGIPKAAHAARGDAFVASPLIKVAFSDKSLIFDFANITKEIGRGGLREFQPAGERTAVIKG</sequence>
<dbReference type="Pfam" id="PF02745">
    <property type="entry name" value="MCR_alpha_N"/>
    <property type="match status" value="1"/>
</dbReference>
<evidence type="ECO:0000259" key="12">
    <source>
        <dbReference type="Pfam" id="PF02745"/>
    </source>
</evidence>
<evidence type="ECO:0000313" key="14">
    <source>
        <dbReference type="Proteomes" id="UP000273278"/>
    </source>
</evidence>
<dbReference type="InterPro" id="IPR015811">
    <property type="entry name" value="Me_CoM_Rdtase_asu_N_sub1"/>
</dbReference>
<evidence type="ECO:0000256" key="2">
    <source>
        <dbReference type="ARBA" id="ARBA00005149"/>
    </source>
</evidence>
<gene>
    <name evidence="13" type="ORF">BKD89_01955</name>
</gene>
<keyword evidence="8" id="KW-0479">Metal-binding</keyword>
<evidence type="ECO:0000256" key="6">
    <source>
        <dbReference type="ARBA" id="ARBA00022481"/>
    </source>
</evidence>
<dbReference type="EMBL" id="CP017686">
    <property type="protein sequence ID" value="AYQ54575.1"/>
    <property type="molecule type" value="Genomic_DNA"/>
</dbReference>
<evidence type="ECO:0000259" key="11">
    <source>
        <dbReference type="Pfam" id="PF02249"/>
    </source>
</evidence>
<dbReference type="InterPro" id="IPR003183">
    <property type="entry name" value="Me_CoM_Rdtase_asu_N"/>
</dbReference>
<evidence type="ECO:0000256" key="9">
    <source>
        <dbReference type="ARBA" id="ARBA00022994"/>
    </source>
</evidence>
<comment type="subunit">
    <text evidence="4">MCR is a hexamer of two alpha, two beta, and two gamma chains, forming a dimer of heterotrimers.</text>
</comment>
<reference evidence="13 14" key="1">
    <citation type="submission" date="2016-10" db="EMBL/GenBank/DDBJ databases">
        <title>Complete genome of the TMA-utilizing, human hosted archaeon Methanomethylophilus alvus Gen. nov, sp. nov., strain Mx-05, derived from a pure culture.</title>
        <authorList>
            <person name="Brugere J.-F."/>
            <person name="Ben Hania W."/>
            <person name="Chaudhary P.P."/>
            <person name="Gaci N."/>
            <person name="Borrel G."/>
            <person name="Cao Van Tuat L."/>
            <person name="Fardeau M.-L."/>
            <person name="Harris H.M.B."/>
            <person name="O'Toole P.W."/>
            <person name="Ollivier B."/>
        </authorList>
    </citation>
    <scope>NUCLEOTIDE SEQUENCE [LARGE SCALE GENOMIC DNA]</scope>
    <source>
        <strain evidence="13 14">Mx-05</strain>
    </source>
</reference>
<evidence type="ECO:0000256" key="8">
    <source>
        <dbReference type="ARBA" id="ARBA00022723"/>
    </source>
</evidence>
<dbReference type="GO" id="GO:0050524">
    <property type="term" value="F:coenzyme-B sulfoethylthiotransferase activity"/>
    <property type="evidence" value="ECO:0007669"/>
    <property type="project" value="UniProtKB-EC"/>
</dbReference>
<dbReference type="InterPro" id="IPR015823">
    <property type="entry name" value="Me_CoM_Rdtase_asu_N_sub2"/>
</dbReference>
<feature type="domain" description="Methyl-coenzyme M reductase alpha subunit C-terminal" evidence="11">
    <location>
        <begin position="319"/>
        <end position="446"/>
    </location>
</feature>
<comment type="pathway">
    <text evidence="2">One-carbon metabolism; methyl-coenzyme M reduction; methane from methyl-coenzyme M: step 1/1.</text>
</comment>
<dbReference type="Gene3D" id="3.90.390.10">
    <property type="entry name" value="Methyl-coenzyme M Reductase, Chain A, domain 1"/>
    <property type="match status" value="1"/>
</dbReference>
<dbReference type="Gene3D" id="3.30.70.470">
    <property type="match status" value="1"/>
</dbReference>
<dbReference type="SUPFAM" id="SSF55088">
    <property type="entry name" value="Methyl-coenzyme M reductase subunits"/>
    <property type="match status" value="1"/>
</dbReference>
<dbReference type="NCBIfam" id="TIGR03256">
    <property type="entry name" value="met_CoM_red_alp"/>
    <property type="match status" value="1"/>
</dbReference>
<dbReference type="GO" id="GO:0015948">
    <property type="term" value="P:methanogenesis"/>
    <property type="evidence" value="ECO:0007669"/>
    <property type="project" value="UniProtKB-KW"/>
</dbReference>
<dbReference type="RefSeq" id="WP_015504293.1">
    <property type="nucleotide sequence ID" value="NZ_CAYARL010000008.1"/>
</dbReference>
<dbReference type="EC" id="2.8.4.1" evidence="5"/>
<dbReference type="Pfam" id="PF02249">
    <property type="entry name" value="MCR_alpha"/>
    <property type="match status" value="1"/>
</dbReference>
<dbReference type="InterPro" id="IPR008924">
    <property type="entry name" value="Me_CoM_Rdtase_asu/bsu_C"/>
</dbReference>
<evidence type="ECO:0000256" key="5">
    <source>
        <dbReference type="ARBA" id="ARBA00013271"/>
    </source>
</evidence>
<feature type="domain" description="Methyl-coenzyme M reductase alpha subunit N-terminal" evidence="12">
    <location>
        <begin position="7"/>
        <end position="271"/>
    </location>
</feature>
<dbReference type="OMA" id="AMLYDQI"/>
<accession>A0A3G3IFH9</accession>
<evidence type="ECO:0000313" key="13">
    <source>
        <dbReference type="EMBL" id="AYQ54575.1"/>
    </source>
</evidence>
<evidence type="ECO:0000256" key="10">
    <source>
        <dbReference type="ARBA" id="ARBA00047772"/>
    </source>
</evidence>
<name>A0A3G3IFH9_9ARCH</name>
<protein>
    <recommendedName>
        <fullName evidence="5">coenzyme-B sulfoethylthiotransferase</fullName>
        <ecNumber evidence="5">2.8.4.1</ecNumber>
    </recommendedName>
</protein>
<keyword evidence="9" id="KW-0484">Methanogenesis</keyword>
<dbReference type="GeneID" id="41321193"/>
<dbReference type="UniPathway" id="UPA00646">
    <property type="reaction ID" value="UER00699"/>
</dbReference>
<comment type="similarity">
    <text evidence="3">Belongs to the methyl-coenzyme M reductase alpha subunit family.</text>
</comment>
<keyword evidence="13" id="KW-0808">Transferase</keyword>
<dbReference type="InterPro" id="IPR009047">
    <property type="entry name" value="Me_CoM_Rdtase_asu_C"/>
</dbReference>
<evidence type="ECO:0000256" key="7">
    <source>
        <dbReference type="ARBA" id="ARBA00022596"/>
    </source>
</evidence>
<dbReference type="Gene3D" id="1.20.840.10">
    <property type="entry name" value="Methyl-coenzyme M reductase, alpha/beta subunit, C-terminal"/>
    <property type="match status" value="1"/>
</dbReference>
<comment type="cofactor">
    <cofactor evidence="1">
        <name>coenzyme F430</name>
        <dbReference type="ChEBI" id="CHEBI:60540"/>
    </cofactor>
</comment>
<evidence type="ECO:0000256" key="4">
    <source>
        <dbReference type="ARBA" id="ARBA00011155"/>
    </source>
</evidence>
<keyword evidence="7" id="KW-0533">Nickel</keyword>
<evidence type="ECO:0000256" key="1">
    <source>
        <dbReference type="ARBA" id="ARBA00001952"/>
    </source>
</evidence>
<dbReference type="SUPFAM" id="SSF48081">
    <property type="entry name" value="Methyl-coenzyme M reductase alpha and beta chain C-terminal domain"/>
    <property type="match status" value="1"/>
</dbReference>
<comment type="catalytic activity">
    <reaction evidence="10">
        <text>coenzyme B + methyl-coenzyme M = methane + coenzyme M-coenzyme B heterodisulfide</text>
        <dbReference type="Rhea" id="RHEA:12532"/>
        <dbReference type="ChEBI" id="CHEBI:16183"/>
        <dbReference type="ChEBI" id="CHEBI:58286"/>
        <dbReference type="ChEBI" id="CHEBI:58411"/>
        <dbReference type="ChEBI" id="CHEBI:58596"/>
        <dbReference type="EC" id="2.8.4.1"/>
    </reaction>
    <physiologicalReaction direction="left-to-right" evidence="10">
        <dbReference type="Rhea" id="RHEA:12533"/>
    </physiologicalReaction>
</comment>
<proteinExistence type="inferred from homology"/>
<dbReference type="GO" id="GO:0046872">
    <property type="term" value="F:metal ion binding"/>
    <property type="evidence" value="ECO:0007669"/>
    <property type="project" value="UniProtKB-KW"/>
</dbReference>
<keyword evidence="6" id="KW-0488">Methylation</keyword>